<accession>A0A9E8MWS5</accession>
<dbReference type="EMBL" id="CP113088">
    <property type="protein sequence ID" value="WAC02365.1"/>
    <property type="molecule type" value="Genomic_DNA"/>
</dbReference>
<dbReference type="AlphaFoldDB" id="A0A9E8MWS5"/>
<sequence>MPTFKPVLMGRHIDFHKAFMKHSKERAIAGKTSGHIGLHEWATWEAVHFGIR</sequence>
<dbReference type="KEGG" id="lnu:N7U66_01095"/>
<organism evidence="1 2">
    <name type="scientific">Lacinutrix neustonica</name>
    <dbReference type="NCBI Taxonomy" id="2980107"/>
    <lineage>
        <taxon>Bacteria</taxon>
        <taxon>Pseudomonadati</taxon>
        <taxon>Bacteroidota</taxon>
        <taxon>Flavobacteriia</taxon>
        <taxon>Flavobacteriales</taxon>
        <taxon>Flavobacteriaceae</taxon>
        <taxon>Lacinutrix</taxon>
    </lineage>
</organism>
<dbReference type="Proteomes" id="UP001164705">
    <property type="component" value="Chromosome"/>
</dbReference>
<evidence type="ECO:0000313" key="2">
    <source>
        <dbReference type="Proteomes" id="UP001164705"/>
    </source>
</evidence>
<evidence type="ECO:0000313" key="1">
    <source>
        <dbReference type="EMBL" id="WAC02365.1"/>
    </source>
</evidence>
<gene>
    <name evidence="1" type="ORF">N7U66_01095</name>
</gene>
<keyword evidence="2" id="KW-1185">Reference proteome</keyword>
<reference evidence="1" key="1">
    <citation type="submission" date="2022-11" db="EMBL/GenBank/DDBJ databases">
        <title>Lacinutrix neustonica HL-RS19T sp. nov., isolated from the surface microlayer sample of brackish Lake Shihwa.</title>
        <authorList>
            <person name="Choi J.Y."/>
            <person name="Hwang C.Y."/>
        </authorList>
    </citation>
    <scope>NUCLEOTIDE SEQUENCE</scope>
    <source>
        <strain evidence="1">HL-RS19</strain>
    </source>
</reference>
<dbReference type="RefSeq" id="WP_267676962.1">
    <property type="nucleotide sequence ID" value="NZ_CP113088.1"/>
</dbReference>
<name>A0A9E8MWS5_9FLAO</name>
<proteinExistence type="predicted"/>
<protein>
    <submittedName>
        <fullName evidence="1">Uncharacterized protein</fullName>
    </submittedName>
</protein>